<dbReference type="PANTHER" id="PTHR37471">
    <property type="entry name" value="UNNAMED PRODUCT"/>
    <property type="match status" value="1"/>
</dbReference>
<feature type="transmembrane region" description="Helical" evidence="1">
    <location>
        <begin position="179"/>
        <end position="198"/>
    </location>
</feature>
<evidence type="ECO:0000313" key="3">
    <source>
        <dbReference type="Proteomes" id="UP000799437"/>
    </source>
</evidence>
<evidence type="ECO:0000313" key="2">
    <source>
        <dbReference type="EMBL" id="KAF2759862.1"/>
    </source>
</evidence>
<sequence length="482" mass="55348">MIGTSLPAYVFIRACVFFLHSIAPLSALYCVVSLCYTPPYAVPKALQVTAAVETAFFVLVYFPHRLYLQRAAAHPPPVDCERRRELFRRCHDNIPDPEEYLSRWFMGAPSSEIKRNNVKEFLNWAFFNAAEPCAEYEEELSEYVGHLEELLGRKLEKGTGKARCIRLTVDKVDMLHRSLTWYMCVFVVDTLASIYLRFQGFYFHRNPLSQFYTVFPPRPLHLLSSHHSPAPHLTYWHRPHTSKTRLPILFIHGIGIGLYPYKNFLAELTSDDTTDSSDGQIGIIAVEIMSVSFRITGEALSKEHMCDEIESILNAHNWDKFVLVSHSYGSVISTHLLRSPRFAARIGPILFIDPVSFLLHLPDVAYNFTCKTPRRANEWQLYYFGAKDPGVAHALGRRFFWSDNILWKEDIQQHLVSVAIGERDLIVDTAAVRKYLEGGKNGVEDAGLRVLWFEGLDHAQVFDKRRTRRMLGNVVRAYCANR</sequence>
<dbReference type="Proteomes" id="UP000799437">
    <property type="component" value="Unassembled WGS sequence"/>
</dbReference>
<dbReference type="Gene3D" id="3.40.50.1820">
    <property type="entry name" value="alpha/beta hydrolase"/>
    <property type="match status" value="1"/>
</dbReference>
<dbReference type="SUPFAM" id="SSF53474">
    <property type="entry name" value="alpha/beta-Hydrolases"/>
    <property type="match status" value="1"/>
</dbReference>
<name>A0A6A6WAH7_9PEZI</name>
<keyword evidence="1" id="KW-1133">Transmembrane helix</keyword>
<organism evidence="2 3">
    <name type="scientific">Pseudovirgaria hyperparasitica</name>
    <dbReference type="NCBI Taxonomy" id="470096"/>
    <lineage>
        <taxon>Eukaryota</taxon>
        <taxon>Fungi</taxon>
        <taxon>Dikarya</taxon>
        <taxon>Ascomycota</taxon>
        <taxon>Pezizomycotina</taxon>
        <taxon>Dothideomycetes</taxon>
        <taxon>Dothideomycetes incertae sedis</taxon>
        <taxon>Acrospermales</taxon>
        <taxon>Acrospermaceae</taxon>
        <taxon>Pseudovirgaria</taxon>
    </lineage>
</organism>
<dbReference type="GeneID" id="54481751"/>
<proteinExistence type="predicted"/>
<gene>
    <name evidence="2" type="ORF">EJ05DRAFT_312137</name>
</gene>
<dbReference type="OrthoDB" id="6431331at2759"/>
<dbReference type="AlphaFoldDB" id="A0A6A6WAH7"/>
<dbReference type="EMBL" id="ML996569">
    <property type="protein sequence ID" value="KAF2759862.1"/>
    <property type="molecule type" value="Genomic_DNA"/>
</dbReference>
<keyword evidence="1" id="KW-0472">Membrane</keyword>
<keyword evidence="3" id="KW-1185">Reference proteome</keyword>
<dbReference type="PANTHER" id="PTHR37471:SF1">
    <property type="entry name" value="AB HYDROLASE-1 DOMAIN-CONTAINING PROTEIN"/>
    <property type="match status" value="1"/>
</dbReference>
<evidence type="ECO:0008006" key="4">
    <source>
        <dbReference type="Google" id="ProtNLM"/>
    </source>
</evidence>
<reference evidence="2" key="1">
    <citation type="journal article" date="2020" name="Stud. Mycol.">
        <title>101 Dothideomycetes genomes: a test case for predicting lifestyles and emergence of pathogens.</title>
        <authorList>
            <person name="Haridas S."/>
            <person name="Albert R."/>
            <person name="Binder M."/>
            <person name="Bloem J."/>
            <person name="Labutti K."/>
            <person name="Salamov A."/>
            <person name="Andreopoulos B."/>
            <person name="Baker S."/>
            <person name="Barry K."/>
            <person name="Bills G."/>
            <person name="Bluhm B."/>
            <person name="Cannon C."/>
            <person name="Castanera R."/>
            <person name="Culley D."/>
            <person name="Daum C."/>
            <person name="Ezra D."/>
            <person name="Gonzalez J."/>
            <person name="Henrissat B."/>
            <person name="Kuo A."/>
            <person name="Liang C."/>
            <person name="Lipzen A."/>
            <person name="Lutzoni F."/>
            <person name="Magnuson J."/>
            <person name="Mondo S."/>
            <person name="Nolan M."/>
            <person name="Ohm R."/>
            <person name="Pangilinan J."/>
            <person name="Park H.-J."/>
            <person name="Ramirez L."/>
            <person name="Alfaro M."/>
            <person name="Sun H."/>
            <person name="Tritt A."/>
            <person name="Yoshinaga Y."/>
            <person name="Zwiers L.-H."/>
            <person name="Turgeon B."/>
            <person name="Goodwin S."/>
            <person name="Spatafora J."/>
            <person name="Crous P."/>
            <person name="Grigoriev I."/>
        </authorList>
    </citation>
    <scope>NUCLEOTIDE SEQUENCE</scope>
    <source>
        <strain evidence="2">CBS 121739</strain>
    </source>
</reference>
<dbReference type="RefSeq" id="XP_033602313.1">
    <property type="nucleotide sequence ID" value="XM_033740697.1"/>
</dbReference>
<keyword evidence="1" id="KW-0812">Transmembrane</keyword>
<protein>
    <recommendedName>
        <fullName evidence="4">AB hydrolase-1 domain-containing protein</fullName>
    </recommendedName>
</protein>
<evidence type="ECO:0000256" key="1">
    <source>
        <dbReference type="SAM" id="Phobius"/>
    </source>
</evidence>
<feature type="transmembrane region" description="Helical" evidence="1">
    <location>
        <begin position="12"/>
        <end position="39"/>
    </location>
</feature>
<accession>A0A6A6WAH7</accession>
<dbReference type="InterPro" id="IPR029058">
    <property type="entry name" value="AB_hydrolase_fold"/>
</dbReference>